<dbReference type="Gene3D" id="1.20.1280.50">
    <property type="match status" value="2"/>
</dbReference>
<feature type="domain" description="F-box" evidence="2">
    <location>
        <begin position="8"/>
        <end position="48"/>
    </location>
</feature>
<proteinExistence type="predicted"/>
<dbReference type="NCBIfam" id="TIGR01640">
    <property type="entry name" value="F_box_assoc_1"/>
    <property type="match status" value="2"/>
</dbReference>
<dbReference type="Pfam" id="PF08268">
    <property type="entry name" value="FBA_3"/>
    <property type="match status" value="4"/>
</dbReference>
<dbReference type="PANTHER" id="PTHR31672">
    <property type="entry name" value="BNACNNG10540D PROTEIN"/>
    <property type="match status" value="1"/>
</dbReference>
<dbReference type="InterPro" id="IPR050796">
    <property type="entry name" value="SCF_F-box_component"/>
</dbReference>
<evidence type="ECO:0000259" key="2">
    <source>
        <dbReference type="SMART" id="SM00256"/>
    </source>
</evidence>
<gene>
    <name evidence="3" type="ORF">CXB51_024955</name>
</gene>
<accession>A0A8J5Y984</accession>
<protein>
    <recommendedName>
        <fullName evidence="2">F-box domain-containing protein</fullName>
    </recommendedName>
</protein>
<dbReference type="OrthoDB" id="938224at2759"/>
<dbReference type="SMART" id="SM00256">
    <property type="entry name" value="FBOX"/>
    <property type="match status" value="2"/>
</dbReference>
<keyword evidence="4" id="KW-1185">Reference proteome</keyword>
<dbReference type="InterPro" id="IPR036047">
    <property type="entry name" value="F-box-like_dom_sf"/>
</dbReference>
<feature type="region of interest" description="Disordered" evidence="1">
    <location>
        <begin position="697"/>
        <end position="717"/>
    </location>
</feature>
<dbReference type="SUPFAM" id="SSF81383">
    <property type="entry name" value="F-box domain"/>
    <property type="match status" value="2"/>
</dbReference>
<evidence type="ECO:0000313" key="4">
    <source>
        <dbReference type="Proteomes" id="UP000701853"/>
    </source>
</evidence>
<reference evidence="3 4" key="1">
    <citation type="journal article" date="2021" name="bioRxiv">
        <title>The Gossypium anomalum genome as a resource for cotton improvement and evolutionary analysis of hybrid incompatibility.</title>
        <authorList>
            <person name="Grover C.E."/>
            <person name="Yuan D."/>
            <person name="Arick M.A."/>
            <person name="Miller E.R."/>
            <person name="Hu G."/>
            <person name="Peterson D.G."/>
            <person name="Wendel J.F."/>
            <person name="Udall J.A."/>
        </authorList>
    </citation>
    <scope>NUCLEOTIDE SEQUENCE [LARGE SCALE GENOMIC DNA]</scope>
    <source>
        <strain evidence="3">JFW-Udall</strain>
        <tissue evidence="3">Leaf</tissue>
    </source>
</reference>
<evidence type="ECO:0000256" key="1">
    <source>
        <dbReference type="SAM" id="MobiDB-lite"/>
    </source>
</evidence>
<sequence>MQRPRFELPEALVMEILSKLPVKSLTRFNCVCKYWCSSFQTPLFISKHHHNNLENNNLNLFLRRYDGKTFHTYFSQLSTEKDQNYINDVPCVYGACHGLFCLLDPSNDKAAIWNPSTREIKILPPSSIQRPPYFSYFEETYLTLDDVSFNHAAFGFDSITDDYKVIRFVTLTFVNIIPGRKFHLLIIHQRKQLWEIIIGLILSFDVGNEKFSILPIPESVGSFPEYYVDLLVFNGSLGAIVYPSERIDTSFDLWVTSEGVWTKQFNIKSISGVVRPLGFGKNGDLFLRDTNDEVLLFDASTQELKELEINTYLDHFRFSISLHAYLESLVRINGIQEVEKHIILSFRHAAFGFDSKTDDYKVIRFVALTFINSEDERHFEPHVELYSFRSDSWKEIPSPVLDFINSSQELKKLEINTYLDNFQYNIPFFMFMLKTSFNPSTREFKILPPSSIQRPPYFSYFEETYLTFGDVSFNHAAFGFNSITDDYKVIRFVTLTFVNSEEEYPYPHSMYQVELYSLRSNSWKEIPSPDYTPTETTLGNNYVDGICYWKTMTGAYLDFRGLILSFDVGNEKFSILPIPESVGSFPEYYVDLLVFNGSLGAIVTSEGVWTKQFNIKSISGVVHPLGFGKNGDLFLRDTNNEVLLFDASTQELKELEINTYLDHIWADITLHAYFESLVGINGIQELLSSMEPCNAYTHNKHHNPHSSTKGNQKRKMRRPRFELPEALEMEILSKLPVKSLTRFNCVCKYWCSSFQTPHFISKHHHNNLNLLLKRYDSDIFQPYLSQLSTEEESFLVKQDTYLPLFKNEVSVCGASHGLLCLHDSSTDKAAIWNPSTREFKILPPSSVQRPSYLPCIKGYRTLNDVSFHHIAFGFDSKTDDYKVIRFVTLTFDICEEGEIYLIPGRKFHFLIISQLQTITGEYDGFREIILSFDQRNEKFSILSIPEFVGYSPKYYISLLVFNGSLSVIFYTSKETYTSLDLWVTNDGVWTKQFSIKSIPPFVHPLGFGENGKLLLISSKKEIFLVDPSTQELKELEIMTYQDHFLLSISLHAYVESLIRINGIQEPEEHIICRLVGDASNKY</sequence>
<name>A0A8J5Y984_9ROSI</name>
<dbReference type="AlphaFoldDB" id="A0A8J5Y984"/>
<dbReference type="CDD" id="cd22157">
    <property type="entry name" value="F-box_AtFBW1-like"/>
    <property type="match status" value="2"/>
</dbReference>
<dbReference type="PANTHER" id="PTHR31672:SF13">
    <property type="entry name" value="F-BOX PROTEIN CPR30-LIKE"/>
    <property type="match status" value="1"/>
</dbReference>
<dbReference type="Proteomes" id="UP000701853">
    <property type="component" value="Chromosome 10"/>
</dbReference>
<organism evidence="3 4">
    <name type="scientific">Gossypium anomalum</name>
    <dbReference type="NCBI Taxonomy" id="47600"/>
    <lineage>
        <taxon>Eukaryota</taxon>
        <taxon>Viridiplantae</taxon>
        <taxon>Streptophyta</taxon>
        <taxon>Embryophyta</taxon>
        <taxon>Tracheophyta</taxon>
        <taxon>Spermatophyta</taxon>
        <taxon>Magnoliopsida</taxon>
        <taxon>eudicotyledons</taxon>
        <taxon>Gunneridae</taxon>
        <taxon>Pentapetalae</taxon>
        <taxon>rosids</taxon>
        <taxon>malvids</taxon>
        <taxon>Malvales</taxon>
        <taxon>Malvaceae</taxon>
        <taxon>Malvoideae</taxon>
        <taxon>Gossypium</taxon>
    </lineage>
</organism>
<evidence type="ECO:0000313" key="3">
    <source>
        <dbReference type="EMBL" id="KAG8480133.1"/>
    </source>
</evidence>
<dbReference type="InterPro" id="IPR013187">
    <property type="entry name" value="F-box-assoc_dom_typ3"/>
</dbReference>
<dbReference type="InterPro" id="IPR001810">
    <property type="entry name" value="F-box_dom"/>
</dbReference>
<comment type="caution">
    <text evidence="3">The sequence shown here is derived from an EMBL/GenBank/DDBJ whole genome shotgun (WGS) entry which is preliminary data.</text>
</comment>
<feature type="domain" description="F-box" evidence="2">
    <location>
        <begin position="723"/>
        <end position="763"/>
    </location>
</feature>
<dbReference type="EMBL" id="JAHUZN010000010">
    <property type="protein sequence ID" value="KAG8480133.1"/>
    <property type="molecule type" value="Genomic_DNA"/>
</dbReference>
<dbReference type="Pfam" id="PF00646">
    <property type="entry name" value="F-box"/>
    <property type="match status" value="2"/>
</dbReference>
<dbReference type="InterPro" id="IPR017451">
    <property type="entry name" value="F-box-assoc_interact_dom"/>
</dbReference>